<feature type="compositionally biased region" description="Low complexity" evidence="1">
    <location>
        <begin position="729"/>
        <end position="751"/>
    </location>
</feature>
<feature type="region of interest" description="Disordered" evidence="1">
    <location>
        <begin position="1"/>
        <end position="46"/>
    </location>
</feature>
<dbReference type="GO" id="GO:0006487">
    <property type="term" value="P:protein N-linked glycosylation"/>
    <property type="evidence" value="ECO:0007669"/>
    <property type="project" value="TreeGrafter"/>
</dbReference>
<evidence type="ECO:0000313" key="2">
    <source>
        <dbReference type="EMBL" id="EFN56610.1"/>
    </source>
</evidence>
<organism evidence="3">
    <name type="scientific">Chlorella variabilis</name>
    <name type="common">Green alga</name>
    <dbReference type="NCBI Taxonomy" id="554065"/>
    <lineage>
        <taxon>Eukaryota</taxon>
        <taxon>Viridiplantae</taxon>
        <taxon>Chlorophyta</taxon>
        <taxon>core chlorophytes</taxon>
        <taxon>Trebouxiophyceae</taxon>
        <taxon>Chlorellales</taxon>
        <taxon>Chlorellaceae</taxon>
        <taxon>Chlorella clade</taxon>
        <taxon>Chlorella</taxon>
    </lineage>
</organism>
<feature type="region of interest" description="Disordered" evidence="1">
    <location>
        <begin position="729"/>
        <end position="752"/>
    </location>
</feature>
<dbReference type="GeneID" id="17356166"/>
<evidence type="ECO:0000256" key="1">
    <source>
        <dbReference type="SAM" id="MobiDB-lite"/>
    </source>
</evidence>
<dbReference type="PANTHER" id="PTHR31834">
    <property type="entry name" value="INITIATION-SPECIFIC ALPHA-1,6-MANNOSYLTRANSFERASE"/>
    <property type="match status" value="1"/>
</dbReference>
<dbReference type="PANTHER" id="PTHR31834:SF1">
    <property type="entry name" value="INITIATION-SPECIFIC ALPHA-1,6-MANNOSYLTRANSFERASE"/>
    <property type="match status" value="1"/>
</dbReference>
<reference evidence="2 3" key="1">
    <citation type="journal article" date="2010" name="Plant Cell">
        <title>The Chlorella variabilis NC64A genome reveals adaptation to photosymbiosis, coevolution with viruses, and cryptic sex.</title>
        <authorList>
            <person name="Blanc G."/>
            <person name="Duncan G."/>
            <person name="Agarkova I."/>
            <person name="Borodovsky M."/>
            <person name="Gurnon J."/>
            <person name="Kuo A."/>
            <person name="Lindquist E."/>
            <person name="Lucas S."/>
            <person name="Pangilinan J."/>
            <person name="Polle J."/>
            <person name="Salamov A."/>
            <person name="Terry A."/>
            <person name="Yamada T."/>
            <person name="Dunigan D.D."/>
            <person name="Grigoriev I.V."/>
            <person name="Claverie J.M."/>
            <person name="Van Etten J.L."/>
        </authorList>
    </citation>
    <scope>NUCLEOTIDE SEQUENCE [LARGE SCALE GENOMIC DNA]</scope>
    <source>
        <strain evidence="2 3">NC64A</strain>
    </source>
</reference>
<dbReference type="Gene3D" id="3.90.550.20">
    <property type="match status" value="1"/>
</dbReference>
<dbReference type="InParanoid" id="E1ZBA4"/>
<dbReference type="GO" id="GO:0000136">
    <property type="term" value="C:mannan polymerase complex"/>
    <property type="evidence" value="ECO:0007669"/>
    <property type="project" value="TreeGrafter"/>
</dbReference>
<keyword evidence="3" id="KW-1185">Reference proteome</keyword>
<dbReference type="OrthoDB" id="411251at2759"/>
<sequence length="838" mass="90212">MDMLRGRSAVSPQASTDLPLTHAKPWRHGRPPLRHGHCHPHSHQRGGWHCGGWASRRVVHRVLLALLALVVVTRLGTHLFGGPQPDLADLMRLNGDGPTVQPAAWRPDAETAAAQQPKLIPRIIHQTHAGGALPPRLRQYMASWRQLNPGWEVRLYTDQDCLDFVRHEFPDYLEAYRRLGRGVERADFFRYMVVLRLGGVYADADAECRRPLDGVVHSKDTLVAGWDNEFAEARAALEAGYVRMRQLVQWVFAGAPGHPALKELCDAIAAGVGRRQSFSADARIDALERTGAGLFTDVLLRHAAQHPPSRRDDPWGVRLLPRLLFGAPSRPAYGLAPDDPGVAVLHHSAGGTWEQGSSHWPWQVTVQGVTSEVARRWRHRSEDAEAEQAKVMAERDEAVQLYPVSVDFDPPFDLLTHRAGRGERQSGADVGAAITTHGGWQPSVQPSRRPSLTDAVVGSMGGADSRRNVLIDVGAGYGLLSLAAAARGHRVHAFELGPASLEALEASVRHNGFEHLVEVHKEPLGSPEQEGYTCILPKQSSGGSGGSAAAAAANLEVQRGYGPADVHAMPAESCQLMTRRSAGAWAVPETDRVAALRVSANGWEGFVLQGFAPLLERPNRPPVVAVEWNPAAMRAAGWRRPLKLVEWLHGLGYCDISHSGYVCDERWYSITYGIRRRGGIRPEDLAGLRQPTWCRLLPQHFSLLLDRASGAYPETLLFVNRAAAVANASSSGSSSSGNAPGGEAAAGGRSANTDEFGVPDVVAQALAEAALMVADPAANRTAAAVSDLAAAAGNGSGSGGGATLHASGKQRAPGQQQAQQRQPRQPSSEEPAVQHGEQ</sequence>
<evidence type="ECO:0000313" key="3">
    <source>
        <dbReference type="Proteomes" id="UP000008141"/>
    </source>
</evidence>
<dbReference type="AlphaFoldDB" id="E1ZBA4"/>
<dbReference type="Proteomes" id="UP000008141">
    <property type="component" value="Unassembled WGS sequence"/>
</dbReference>
<dbReference type="InterPro" id="IPR029044">
    <property type="entry name" value="Nucleotide-diphossugar_trans"/>
</dbReference>
<dbReference type="KEGG" id="cvr:CHLNCDRAFT_144369"/>
<dbReference type="GO" id="GO:0000009">
    <property type="term" value="F:alpha-1,6-mannosyltransferase activity"/>
    <property type="evidence" value="ECO:0007669"/>
    <property type="project" value="InterPro"/>
</dbReference>
<name>E1ZBA4_CHLVA</name>
<accession>E1ZBA4</accession>
<dbReference type="eggNOG" id="ENOG502RJ0F">
    <property type="taxonomic scope" value="Eukaryota"/>
</dbReference>
<dbReference type="InterPro" id="IPR039367">
    <property type="entry name" value="Och1-like"/>
</dbReference>
<gene>
    <name evidence="2" type="ORF">CHLNCDRAFT_144369</name>
</gene>
<protein>
    <recommendedName>
        <fullName evidence="4">Methyltransferase FkbM domain-containing protein</fullName>
    </recommendedName>
</protein>
<dbReference type="Pfam" id="PF04488">
    <property type="entry name" value="Gly_transf_sug"/>
    <property type="match status" value="1"/>
</dbReference>
<feature type="compositionally biased region" description="Basic residues" evidence="1">
    <location>
        <begin position="24"/>
        <end position="46"/>
    </location>
</feature>
<dbReference type="RefSeq" id="XP_005848712.1">
    <property type="nucleotide sequence ID" value="XM_005848650.1"/>
</dbReference>
<feature type="compositionally biased region" description="Low complexity" evidence="1">
    <location>
        <begin position="803"/>
        <end position="826"/>
    </location>
</feature>
<evidence type="ECO:0008006" key="4">
    <source>
        <dbReference type="Google" id="ProtNLM"/>
    </source>
</evidence>
<dbReference type="STRING" id="554065.E1ZBA4"/>
<dbReference type="SUPFAM" id="SSF53448">
    <property type="entry name" value="Nucleotide-diphospho-sugar transferases"/>
    <property type="match status" value="1"/>
</dbReference>
<dbReference type="InterPro" id="IPR029063">
    <property type="entry name" value="SAM-dependent_MTases_sf"/>
</dbReference>
<dbReference type="SUPFAM" id="SSF53335">
    <property type="entry name" value="S-adenosyl-L-methionine-dependent methyltransferases"/>
    <property type="match status" value="1"/>
</dbReference>
<dbReference type="OMA" id="GHVGPAC"/>
<proteinExistence type="predicted"/>
<dbReference type="EMBL" id="GL433841">
    <property type="protein sequence ID" value="EFN56610.1"/>
    <property type="molecule type" value="Genomic_DNA"/>
</dbReference>
<dbReference type="InterPro" id="IPR007577">
    <property type="entry name" value="GlycoTrfase_DXD_sugar-bd_CS"/>
</dbReference>
<feature type="region of interest" description="Disordered" evidence="1">
    <location>
        <begin position="791"/>
        <end position="838"/>
    </location>
</feature>
<dbReference type="Gene3D" id="3.40.50.150">
    <property type="entry name" value="Vaccinia Virus protein VP39"/>
    <property type="match status" value="1"/>
</dbReference>